<keyword evidence="1" id="KW-0472">Membrane</keyword>
<accession>A0ABV2AUT7</accession>
<proteinExistence type="predicted"/>
<comment type="caution">
    <text evidence="2">The sequence shown here is derived from an EMBL/GenBank/DDBJ whole genome shotgun (WGS) entry which is preliminary data.</text>
</comment>
<evidence type="ECO:0000313" key="3">
    <source>
        <dbReference type="Proteomes" id="UP001439008"/>
    </source>
</evidence>
<keyword evidence="1" id="KW-1133">Transmembrane helix</keyword>
<feature type="transmembrane region" description="Helical" evidence="1">
    <location>
        <begin position="65"/>
        <end position="89"/>
    </location>
</feature>
<sequence length="96" mass="11285">MSFCVSCYRYFRRVYGHFLAQHVTEIDLENVTVVPEESVVVVAIFYPQQETGDCPASRSVYLPQFLFFVKFFLVFPKFLNGEALLYVFYNAFPFKI</sequence>
<evidence type="ECO:0000256" key="1">
    <source>
        <dbReference type="SAM" id="Phobius"/>
    </source>
</evidence>
<name>A0ABV2AUT7_9EUKA</name>
<dbReference type="Proteomes" id="UP001439008">
    <property type="component" value="Unassembled WGS sequence"/>
</dbReference>
<organism evidence="2 3">
    <name type="scientific">Bonamia ostreae</name>
    <dbReference type="NCBI Taxonomy" id="126728"/>
    <lineage>
        <taxon>Eukaryota</taxon>
        <taxon>Sar</taxon>
        <taxon>Rhizaria</taxon>
        <taxon>Endomyxa</taxon>
        <taxon>Ascetosporea</taxon>
        <taxon>Haplosporida</taxon>
        <taxon>Bonamia</taxon>
    </lineage>
</organism>
<protein>
    <submittedName>
        <fullName evidence="2">Uncharacterized protein</fullName>
    </submittedName>
</protein>
<evidence type="ECO:0000313" key="2">
    <source>
        <dbReference type="EMBL" id="MES1923394.1"/>
    </source>
</evidence>
<keyword evidence="1" id="KW-0812">Transmembrane</keyword>
<dbReference type="EMBL" id="JBDODL010005969">
    <property type="protein sequence ID" value="MES1923394.1"/>
    <property type="molecule type" value="Genomic_DNA"/>
</dbReference>
<keyword evidence="3" id="KW-1185">Reference proteome</keyword>
<reference evidence="2 3" key="1">
    <citation type="journal article" date="2024" name="BMC Biol.">
        <title>Comparative genomics of Ascetosporea gives new insight into the evolutionary basis for animal parasitism in Rhizaria.</title>
        <authorList>
            <person name="Hiltunen Thoren M."/>
            <person name="Onut-Brannstrom I."/>
            <person name="Alfjorden A."/>
            <person name="Peckova H."/>
            <person name="Swords F."/>
            <person name="Hooper C."/>
            <person name="Holzer A.S."/>
            <person name="Bass D."/>
            <person name="Burki F."/>
        </authorList>
    </citation>
    <scope>NUCLEOTIDE SEQUENCE [LARGE SCALE GENOMIC DNA]</scope>
    <source>
        <strain evidence="2">20-A016</strain>
    </source>
</reference>
<gene>
    <name evidence="2" type="ORF">MHBO_004960</name>
</gene>